<dbReference type="EMBL" id="VSSQ01000124">
    <property type="protein sequence ID" value="MPL79243.1"/>
    <property type="molecule type" value="Genomic_DNA"/>
</dbReference>
<name>A0A644UKD7_9ZZZZ</name>
<accession>A0A644UKD7</accession>
<proteinExistence type="predicted"/>
<dbReference type="AlphaFoldDB" id="A0A644UKD7"/>
<sequence>MLPVSPLARLLDRLTPLDTVDRIDAIVGEINATSAGQLWVAWRPAQRVSAGVRIELHGIKATGRDLASACARWIAAAVDAAPLAEARARLALTG</sequence>
<reference evidence="1" key="1">
    <citation type="submission" date="2019-08" db="EMBL/GenBank/DDBJ databases">
        <authorList>
            <person name="Kucharzyk K."/>
            <person name="Murdoch R.W."/>
            <person name="Higgins S."/>
            <person name="Loffler F."/>
        </authorList>
    </citation>
    <scope>NUCLEOTIDE SEQUENCE</scope>
</reference>
<gene>
    <name evidence="1" type="ORF">SDC9_25119</name>
</gene>
<evidence type="ECO:0000313" key="1">
    <source>
        <dbReference type="EMBL" id="MPL79243.1"/>
    </source>
</evidence>
<organism evidence="1">
    <name type="scientific">bioreactor metagenome</name>
    <dbReference type="NCBI Taxonomy" id="1076179"/>
    <lineage>
        <taxon>unclassified sequences</taxon>
        <taxon>metagenomes</taxon>
        <taxon>ecological metagenomes</taxon>
    </lineage>
</organism>
<protein>
    <submittedName>
        <fullName evidence="1">Uncharacterized protein</fullName>
    </submittedName>
</protein>
<comment type="caution">
    <text evidence="1">The sequence shown here is derived from an EMBL/GenBank/DDBJ whole genome shotgun (WGS) entry which is preliminary data.</text>
</comment>